<evidence type="ECO:0000256" key="5">
    <source>
        <dbReference type="ARBA" id="ARBA00022801"/>
    </source>
</evidence>
<dbReference type="MEROPS" id="M43.008"/>
<dbReference type="AlphaFoldDB" id="S8A4V8"/>
<proteinExistence type="inferred from homology"/>
<comment type="similarity">
    <text evidence="1">Belongs to the peptidase M43B family.</text>
</comment>
<dbReference type="EMBL" id="AQGS01000958">
    <property type="protein sequence ID" value="EPS36156.1"/>
    <property type="molecule type" value="Genomic_DNA"/>
</dbReference>
<dbReference type="GO" id="GO:0006508">
    <property type="term" value="P:proteolysis"/>
    <property type="evidence" value="ECO:0007669"/>
    <property type="project" value="UniProtKB-KW"/>
</dbReference>
<feature type="chain" id="PRO_5004548266" description="Peptidase M43 pregnancy-associated plasma-A domain-containing protein" evidence="9">
    <location>
        <begin position="21"/>
        <end position="293"/>
    </location>
</feature>
<reference evidence="12" key="2">
    <citation type="submission" date="2013-04" db="EMBL/GenBank/DDBJ databases">
        <title>Genomic mechanisms accounting for the adaptation to parasitism in nematode-trapping fungi.</title>
        <authorList>
            <person name="Ahren D.G."/>
        </authorList>
    </citation>
    <scope>NUCLEOTIDE SEQUENCE [LARGE SCALE GENOMIC DNA]</scope>
    <source>
        <strain evidence="12">CBS 200.50</strain>
    </source>
</reference>
<feature type="signal peptide" evidence="9">
    <location>
        <begin position="1"/>
        <end position="20"/>
    </location>
</feature>
<sequence length="293" mass="31895">MKSSVVIAAALAMATNGVTAKLQRCGTNEVPFAFLEESIRLQNIAKHSKPLDDPTPRTQTIKVHMHNIYVNQSTAGAYITEDDIMKQFDVINDNYASTGVSFILGNVTFTENAAWAKSTRGTQNEVKMKKALRQGGYNELNLYFRPIGGNLLGYCTFPEDTKEGSEVFWADGCTVLQSTVPGGATKPYDEGKTATHEIGHWLGLFHTFQGGCRGGDMVDDTPAQETATGGCPEGKDTCRGTEFPGLDPIHNYMDYSDDPCMTEFTAGQAARIYQSWDRYRAPKGASDGSGEGI</sequence>
<dbReference type="PANTHER" id="PTHR47466">
    <property type="match status" value="1"/>
</dbReference>
<keyword evidence="8" id="KW-1015">Disulfide bond</keyword>
<protein>
    <recommendedName>
        <fullName evidence="10">Peptidase M43 pregnancy-associated plasma-A domain-containing protein</fullName>
    </recommendedName>
</protein>
<evidence type="ECO:0000313" key="12">
    <source>
        <dbReference type="Proteomes" id="UP000015100"/>
    </source>
</evidence>
<comment type="caution">
    <text evidence="11">The sequence shown here is derived from an EMBL/GenBank/DDBJ whole genome shotgun (WGS) entry which is preliminary data.</text>
</comment>
<gene>
    <name evidence="11" type="ORF">H072_10265</name>
</gene>
<dbReference type="CDD" id="cd04275">
    <property type="entry name" value="ZnMc_pappalysin_like"/>
    <property type="match status" value="1"/>
</dbReference>
<dbReference type="HOGENOM" id="CLU_048726_0_0_1"/>
<evidence type="ECO:0000256" key="2">
    <source>
        <dbReference type="ARBA" id="ARBA00022670"/>
    </source>
</evidence>
<evidence type="ECO:0000259" key="10">
    <source>
        <dbReference type="Pfam" id="PF05572"/>
    </source>
</evidence>
<dbReference type="InterPro" id="IPR024079">
    <property type="entry name" value="MetalloPept_cat_dom_sf"/>
</dbReference>
<evidence type="ECO:0000256" key="1">
    <source>
        <dbReference type="ARBA" id="ARBA00008721"/>
    </source>
</evidence>
<dbReference type="OrthoDB" id="536211at2759"/>
<evidence type="ECO:0000256" key="7">
    <source>
        <dbReference type="ARBA" id="ARBA00023049"/>
    </source>
</evidence>
<keyword evidence="3" id="KW-0479">Metal-binding</keyword>
<dbReference type="Pfam" id="PF05572">
    <property type="entry name" value="Peptidase_M43"/>
    <property type="match status" value="1"/>
</dbReference>
<dbReference type="GO" id="GO:0008237">
    <property type="term" value="F:metallopeptidase activity"/>
    <property type="evidence" value="ECO:0007669"/>
    <property type="project" value="UniProtKB-KW"/>
</dbReference>
<name>S8A4V8_DACHA</name>
<evidence type="ECO:0000313" key="11">
    <source>
        <dbReference type="EMBL" id="EPS36156.1"/>
    </source>
</evidence>
<organism evidence="11 12">
    <name type="scientific">Dactylellina haptotyla (strain CBS 200.50)</name>
    <name type="common">Nematode-trapping fungus</name>
    <name type="synonym">Monacrosporium haptotylum</name>
    <dbReference type="NCBI Taxonomy" id="1284197"/>
    <lineage>
        <taxon>Eukaryota</taxon>
        <taxon>Fungi</taxon>
        <taxon>Dikarya</taxon>
        <taxon>Ascomycota</taxon>
        <taxon>Pezizomycotina</taxon>
        <taxon>Orbiliomycetes</taxon>
        <taxon>Orbiliales</taxon>
        <taxon>Orbiliaceae</taxon>
        <taxon>Dactylellina</taxon>
    </lineage>
</organism>
<evidence type="ECO:0000256" key="4">
    <source>
        <dbReference type="ARBA" id="ARBA00022729"/>
    </source>
</evidence>
<keyword evidence="2" id="KW-0645">Protease</keyword>
<keyword evidence="12" id="KW-1185">Reference proteome</keyword>
<dbReference type="PANTHER" id="PTHR47466:SF1">
    <property type="entry name" value="METALLOPROTEASE MEP1 (AFU_ORTHOLOGUE AFUA_1G07730)-RELATED"/>
    <property type="match status" value="1"/>
</dbReference>
<dbReference type="SUPFAM" id="SSF55486">
    <property type="entry name" value="Metalloproteases ('zincins'), catalytic domain"/>
    <property type="match status" value="1"/>
</dbReference>
<reference evidence="11 12" key="1">
    <citation type="journal article" date="2013" name="PLoS Genet.">
        <title>Genomic mechanisms accounting for the adaptation to parasitism in nematode-trapping fungi.</title>
        <authorList>
            <person name="Meerupati T."/>
            <person name="Andersson K.M."/>
            <person name="Friman E."/>
            <person name="Kumar D."/>
            <person name="Tunlid A."/>
            <person name="Ahren D."/>
        </authorList>
    </citation>
    <scope>NUCLEOTIDE SEQUENCE [LARGE SCALE GENOMIC DNA]</scope>
    <source>
        <strain evidence="11 12">CBS 200.50</strain>
    </source>
</reference>
<evidence type="ECO:0000256" key="6">
    <source>
        <dbReference type="ARBA" id="ARBA00022833"/>
    </source>
</evidence>
<keyword evidence="5" id="KW-0378">Hydrolase</keyword>
<evidence type="ECO:0000256" key="8">
    <source>
        <dbReference type="ARBA" id="ARBA00023157"/>
    </source>
</evidence>
<dbReference type="OMA" id="ATWANDP"/>
<evidence type="ECO:0000256" key="3">
    <source>
        <dbReference type="ARBA" id="ARBA00022723"/>
    </source>
</evidence>
<dbReference type="InterPro" id="IPR008754">
    <property type="entry name" value="Peptidase_M43"/>
</dbReference>
<keyword evidence="6" id="KW-0862">Zinc</keyword>
<evidence type="ECO:0000256" key="9">
    <source>
        <dbReference type="SAM" id="SignalP"/>
    </source>
</evidence>
<keyword evidence="4 9" id="KW-0732">Signal</keyword>
<dbReference type="Proteomes" id="UP000015100">
    <property type="component" value="Unassembled WGS sequence"/>
</dbReference>
<dbReference type="eggNOG" id="ENOG502QQ7Z">
    <property type="taxonomic scope" value="Eukaryota"/>
</dbReference>
<accession>S8A4V8</accession>
<dbReference type="GO" id="GO:0046872">
    <property type="term" value="F:metal ion binding"/>
    <property type="evidence" value="ECO:0007669"/>
    <property type="project" value="UniProtKB-KW"/>
</dbReference>
<feature type="domain" description="Peptidase M43 pregnancy-associated plasma-A" evidence="10">
    <location>
        <begin position="191"/>
        <end position="273"/>
    </location>
</feature>
<keyword evidence="7" id="KW-0482">Metalloprotease</keyword>
<dbReference type="Gene3D" id="3.40.390.10">
    <property type="entry name" value="Collagenase (Catalytic Domain)"/>
    <property type="match status" value="1"/>
</dbReference>